<protein>
    <submittedName>
        <fullName evidence="2">Uncharacterized protein</fullName>
    </submittedName>
</protein>
<evidence type="ECO:0000313" key="2">
    <source>
        <dbReference type="EMBL" id="MPN32027.1"/>
    </source>
</evidence>
<proteinExistence type="predicted"/>
<name>A0A645GZ33_9ZZZZ</name>
<dbReference type="AlphaFoldDB" id="A0A645GZ33"/>
<dbReference type="EMBL" id="VSSQ01083812">
    <property type="protein sequence ID" value="MPN32027.1"/>
    <property type="molecule type" value="Genomic_DNA"/>
</dbReference>
<feature type="compositionally biased region" description="Acidic residues" evidence="1">
    <location>
        <begin position="82"/>
        <end position="94"/>
    </location>
</feature>
<gene>
    <name evidence="2" type="ORF">SDC9_179503</name>
</gene>
<comment type="caution">
    <text evidence="2">The sequence shown here is derived from an EMBL/GenBank/DDBJ whole genome shotgun (WGS) entry which is preliminary data.</text>
</comment>
<reference evidence="2" key="1">
    <citation type="submission" date="2019-08" db="EMBL/GenBank/DDBJ databases">
        <authorList>
            <person name="Kucharzyk K."/>
            <person name="Murdoch R.W."/>
            <person name="Higgins S."/>
            <person name="Loffler F."/>
        </authorList>
    </citation>
    <scope>NUCLEOTIDE SEQUENCE</scope>
</reference>
<evidence type="ECO:0000256" key="1">
    <source>
        <dbReference type="SAM" id="MobiDB-lite"/>
    </source>
</evidence>
<accession>A0A645GZ33</accession>
<sequence length="107" mass="12417">MSEGVLHHGSLRPTREAEFHIMAALTDVDRSELEHEMMHAMDDSGVFLEFDHRGHSHDHSHDHEHVHGDDCGCGCRVGIRDDEPEQDPEEDEEEPRGKCCRRKYDFR</sequence>
<organism evidence="2">
    <name type="scientific">bioreactor metagenome</name>
    <dbReference type="NCBI Taxonomy" id="1076179"/>
    <lineage>
        <taxon>unclassified sequences</taxon>
        <taxon>metagenomes</taxon>
        <taxon>ecological metagenomes</taxon>
    </lineage>
</organism>
<feature type="region of interest" description="Disordered" evidence="1">
    <location>
        <begin position="78"/>
        <end position="107"/>
    </location>
</feature>